<comment type="caution">
    <text evidence="1">The sequence shown here is derived from an EMBL/GenBank/DDBJ whole genome shotgun (WGS) entry which is preliminary data.</text>
</comment>
<protein>
    <submittedName>
        <fullName evidence="1">Uncharacterized protein</fullName>
    </submittedName>
</protein>
<sequence length="78" mass="8310">MTHRLLKHKPGPLAGETGPSATLDGAVFLAEAQRVCAALAEDLRVRTDGSPGVTRRLWVRSNDEAGRRTKAAESEGEA</sequence>
<dbReference type="EMBL" id="JAQNDK010000007">
    <property type="protein sequence ID" value="MDC0685596.1"/>
    <property type="molecule type" value="Genomic_DNA"/>
</dbReference>
<evidence type="ECO:0000313" key="2">
    <source>
        <dbReference type="Proteomes" id="UP001217485"/>
    </source>
</evidence>
<evidence type="ECO:0000313" key="1">
    <source>
        <dbReference type="EMBL" id="MDC0685596.1"/>
    </source>
</evidence>
<name>A0ABT5CKI5_9BACT</name>
<dbReference type="RefSeq" id="WP_272103989.1">
    <property type="nucleotide sequence ID" value="NZ_JAQNDK010000007.1"/>
</dbReference>
<proteinExistence type="predicted"/>
<dbReference type="Proteomes" id="UP001217485">
    <property type="component" value="Unassembled WGS sequence"/>
</dbReference>
<gene>
    <name evidence="1" type="ORF">POL72_48270</name>
</gene>
<accession>A0ABT5CKI5</accession>
<keyword evidence="2" id="KW-1185">Reference proteome</keyword>
<organism evidence="1 2">
    <name type="scientific">Sorangium atrum</name>
    <dbReference type="NCBI Taxonomy" id="2995308"/>
    <lineage>
        <taxon>Bacteria</taxon>
        <taxon>Pseudomonadati</taxon>
        <taxon>Myxococcota</taxon>
        <taxon>Polyangia</taxon>
        <taxon>Polyangiales</taxon>
        <taxon>Polyangiaceae</taxon>
        <taxon>Sorangium</taxon>
    </lineage>
</organism>
<reference evidence="1 2" key="1">
    <citation type="submission" date="2023-01" db="EMBL/GenBank/DDBJ databases">
        <title>Minimal conservation of predation-associated metabolite biosynthetic gene clusters underscores biosynthetic potential of Myxococcota including descriptions for ten novel species: Archangium lansinium sp. nov., Myxococcus landrumus sp. nov., Nannocystis bai.</title>
        <authorList>
            <person name="Ahearne A."/>
            <person name="Stevens C."/>
            <person name="Dowd S."/>
        </authorList>
    </citation>
    <scope>NUCLEOTIDE SEQUENCE [LARGE SCALE GENOMIC DNA]</scope>
    <source>
        <strain evidence="1 2">WIWO2</strain>
    </source>
</reference>